<dbReference type="STRING" id="436010.A0A166USB6"/>
<evidence type="ECO:0000256" key="5">
    <source>
        <dbReference type="SAM" id="Phobius"/>
    </source>
</evidence>
<evidence type="ECO:0000256" key="3">
    <source>
        <dbReference type="ARBA" id="ARBA00022989"/>
    </source>
</evidence>
<dbReference type="SUPFAM" id="SSF103473">
    <property type="entry name" value="MFS general substrate transporter"/>
    <property type="match status" value="1"/>
</dbReference>
<accession>A0A166USB6</accession>
<evidence type="ECO:0000256" key="2">
    <source>
        <dbReference type="ARBA" id="ARBA00022692"/>
    </source>
</evidence>
<dbReference type="EMBL" id="KV417487">
    <property type="protein sequence ID" value="KZP31973.1"/>
    <property type="molecule type" value="Genomic_DNA"/>
</dbReference>
<keyword evidence="3 5" id="KW-1133">Transmembrane helix</keyword>
<dbReference type="InterPro" id="IPR005828">
    <property type="entry name" value="MFS_sugar_transport-like"/>
</dbReference>
<dbReference type="Proteomes" id="UP000076532">
    <property type="component" value="Unassembled WGS sequence"/>
</dbReference>
<feature type="transmembrane region" description="Helical" evidence="5">
    <location>
        <begin position="214"/>
        <end position="232"/>
    </location>
</feature>
<keyword evidence="7" id="KW-1185">Reference proteome</keyword>
<evidence type="ECO:0000313" key="7">
    <source>
        <dbReference type="Proteomes" id="UP000076532"/>
    </source>
</evidence>
<dbReference type="GO" id="GO:0022857">
    <property type="term" value="F:transmembrane transporter activity"/>
    <property type="evidence" value="ECO:0007669"/>
    <property type="project" value="InterPro"/>
</dbReference>
<dbReference type="AlphaFoldDB" id="A0A166USB6"/>
<reference evidence="6 7" key="1">
    <citation type="journal article" date="2016" name="Mol. Biol. Evol.">
        <title>Comparative Genomics of Early-Diverging Mushroom-Forming Fungi Provides Insights into the Origins of Lignocellulose Decay Capabilities.</title>
        <authorList>
            <person name="Nagy L.G."/>
            <person name="Riley R."/>
            <person name="Tritt A."/>
            <person name="Adam C."/>
            <person name="Daum C."/>
            <person name="Floudas D."/>
            <person name="Sun H."/>
            <person name="Yadav J.S."/>
            <person name="Pangilinan J."/>
            <person name="Larsson K.H."/>
            <person name="Matsuura K."/>
            <person name="Barry K."/>
            <person name="Labutti K."/>
            <person name="Kuo R."/>
            <person name="Ohm R.A."/>
            <person name="Bhattacharya S.S."/>
            <person name="Shirouzu T."/>
            <person name="Yoshinaga Y."/>
            <person name="Martin F.M."/>
            <person name="Grigoriev I.V."/>
            <person name="Hibbett D.S."/>
        </authorList>
    </citation>
    <scope>NUCLEOTIDE SEQUENCE [LARGE SCALE GENOMIC DNA]</scope>
    <source>
        <strain evidence="6 7">CBS 109695</strain>
    </source>
</reference>
<dbReference type="OrthoDB" id="6133115at2759"/>
<dbReference type="GO" id="GO:0016020">
    <property type="term" value="C:membrane"/>
    <property type="evidence" value="ECO:0007669"/>
    <property type="project" value="UniProtKB-SubCell"/>
</dbReference>
<keyword evidence="2 5" id="KW-0812">Transmembrane</keyword>
<evidence type="ECO:0000256" key="1">
    <source>
        <dbReference type="ARBA" id="ARBA00004370"/>
    </source>
</evidence>
<comment type="subcellular location">
    <subcellularLocation>
        <location evidence="1">Membrane</location>
    </subcellularLocation>
</comment>
<evidence type="ECO:0000313" key="6">
    <source>
        <dbReference type="EMBL" id="KZP31973.1"/>
    </source>
</evidence>
<evidence type="ECO:0000256" key="4">
    <source>
        <dbReference type="ARBA" id="ARBA00023136"/>
    </source>
</evidence>
<evidence type="ECO:0008006" key="8">
    <source>
        <dbReference type="Google" id="ProtNLM"/>
    </source>
</evidence>
<feature type="transmembrane region" description="Helical" evidence="5">
    <location>
        <begin position="183"/>
        <end position="202"/>
    </location>
</feature>
<dbReference type="InterPro" id="IPR036259">
    <property type="entry name" value="MFS_trans_sf"/>
</dbReference>
<gene>
    <name evidence="6" type="ORF">FIBSPDRAFT_1037104</name>
</gene>
<dbReference type="Gene3D" id="1.20.1250.20">
    <property type="entry name" value="MFS general substrate transporter like domains"/>
    <property type="match status" value="1"/>
</dbReference>
<proteinExistence type="predicted"/>
<name>A0A166USB6_9AGAM</name>
<organism evidence="6 7">
    <name type="scientific">Athelia psychrophila</name>
    <dbReference type="NCBI Taxonomy" id="1759441"/>
    <lineage>
        <taxon>Eukaryota</taxon>
        <taxon>Fungi</taxon>
        <taxon>Dikarya</taxon>
        <taxon>Basidiomycota</taxon>
        <taxon>Agaricomycotina</taxon>
        <taxon>Agaricomycetes</taxon>
        <taxon>Agaricomycetidae</taxon>
        <taxon>Atheliales</taxon>
        <taxon>Atheliaceae</taxon>
        <taxon>Athelia</taxon>
    </lineage>
</organism>
<protein>
    <recommendedName>
        <fullName evidence="8">Major facilitator superfamily (MFS) profile domain-containing protein</fullName>
    </recommendedName>
</protein>
<sequence>MLGLLNVIQDVGACGLSVRAVCLIFWGEYTRARFFIGMGLTFAQFSSTTSPARPTAHHSLWYSGNIPDDLRHVHYQQHLVLADPLDSAGIAECVADVSGLVRARVAWWLISKGRDAQMLHIFAYYHAAGDENHGLLKVGLRDAGEREARITVVLAFFSQWSGNGLLSYHLHVVLDEIGNTSPTIQLLISGIPAIWSLCWALLASSLVDRLGRRFLTNYTGMFIFFLAQTICIPQY</sequence>
<keyword evidence="4 5" id="KW-0472">Membrane</keyword>
<dbReference type="Pfam" id="PF00083">
    <property type="entry name" value="Sugar_tr"/>
    <property type="match status" value="1"/>
</dbReference>